<evidence type="ECO:0000313" key="3">
    <source>
        <dbReference type="Proteomes" id="UP001596112"/>
    </source>
</evidence>
<gene>
    <name evidence="2" type="ORF">ACFQGO_25325</name>
</gene>
<evidence type="ECO:0000256" key="1">
    <source>
        <dbReference type="SAM" id="MobiDB-lite"/>
    </source>
</evidence>
<evidence type="ECO:0000313" key="2">
    <source>
        <dbReference type="EMBL" id="MFC5810776.1"/>
    </source>
</evidence>
<proteinExistence type="predicted"/>
<comment type="caution">
    <text evidence="2">The sequence shown here is derived from an EMBL/GenBank/DDBJ whole genome shotgun (WGS) entry which is preliminary data.</text>
</comment>
<reference evidence="3" key="1">
    <citation type="journal article" date="2019" name="Int. J. Syst. Evol. Microbiol.">
        <title>The Global Catalogue of Microorganisms (GCM) 10K type strain sequencing project: providing services to taxonomists for standard genome sequencing and annotation.</title>
        <authorList>
            <consortium name="The Broad Institute Genomics Platform"/>
            <consortium name="The Broad Institute Genome Sequencing Center for Infectious Disease"/>
            <person name="Wu L."/>
            <person name="Ma J."/>
        </authorList>
    </citation>
    <scope>NUCLEOTIDE SEQUENCE [LARGE SCALE GENOMIC DNA]</scope>
    <source>
        <strain evidence="3">JCM 9918</strain>
    </source>
</reference>
<dbReference type="RefSeq" id="WP_272170662.1">
    <property type="nucleotide sequence ID" value="NZ_JAQOSL010000020.1"/>
</dbReference>
<sequence length="173" mass="18302">MTTPPSATAHVLRCAACDRPLTGPLRLLPEVPERPLYDGRKNPDGSRRALSTMPRGTYAVDPLPCGAPYVPHPDPAWMDVAHPGNAVHLDPDGPGCLMSAGPRDTLVVHPEDTRRYLSPNPAVREFGCCAVPGREGPNELCGGCGAVVATLFADCTGPHETHFLPAAVRVADL</sequence>
<keyword evidence="3" id="KW-1185">Reference proteome</keyword>
<organism evidence="2 3">
    <name type="scientific">Streptomyces heilongjiangensis</name>
    <dbReference type="NCBI Taxonomy" id="945052"/>
    <lineage>
        <taxon>Bacteria</taxon>
        <taxon>Bacillati</taxon>
        <taxon>Actinomycetota</taxon>
        <taxon>Actinomycetes</taxon>
        <taxon>Kitasatosporales</taxon>
        <taxon>Streptomycetaceae</taxon>
        <taxon>Streptomyces</taxon>
    </lineage>
</organism>
<protein>
    <submittedName>
        <fullName evidence="2">Uncharacterized protein</fullName>
    </submittedName>
</protein>
<feature type="region of interest" description="Disordered" evidence="1">
    <location>
        <begin position="33"/>
        <end position="52"/>
    </location>
</feature>
<dbReference type="Proteomes" id="UP001596112">
    <property type="component" value="Unassembled WGS sequence"/>
</dbReference>
<feature type="compositionally biased region" description="Basic and acidic residues" evidence="1">
    <location>
        <begin position="33"/>
        <end position="47"/>
    </location>
</feature>
<accession>A0ABW1BD68</accession>
<dbReference type="EMBL" id="JBHSNZ010000019">
    <property type="protein sequence ID" value="MFC5810776.1"/>
    <property type="molecule type" value="Genomic_DNA"/>
</dbReference>
<name>A0ABW1BD68_9ACTN</name>